<dbReference type="RefSeq" id="WP_031136178.1">
    <property type="nucleotide sequence ID" value="NZ_JBMVBE010000008.1"/>
</dbReference>
<sequence>MRFKRVVSTSAVLGGVLAAGLVTAPPAAAVASDCKSGEVCLYYNSSSYDFGAVFIQRYDVADYSGRYFSSGYHGSAGSGTVVKNHAAAVDSWQPYKFVVYYNSSYNCSVACQTILPWESKDLNSSLKNNNASGRVEG</sequence>
<reference evidence="3" key="1">
    <citation type="submission" date="2015-02" db="EMBL/GenBank/DDBJ databases">
        <authorList>
            <person name="Ju K.-S."/>
            <person name="Doroghazi J.R."/>
            <person name="Metcalf W."/>
        </authorList>
    </citation>
    <scope>NUCLEOTIDE SEQUENCE [LARGE SCALE GENOMIC DNA]</scope>
    <source>
        <strain evidence="3">NRRL B-16380</strain>
    </source>
</reference>
<keyword evidence="3" id="KW-1185">Reference proteome</keyword>
<feature type="signal peptide" evidence="1">
    <location>
        <begin position="1"/>
        <end position="24"/>
    </location>
</feature>
<accession>A0A0M2GSR3</accession>
<evidence type="ECO:0008006" key="4">
    <source>
        <dbReference type="Google" id="ProtNLM"/>
    </source>
</evidence>
<protein>
    <recommendedName>
        <fullName evidence="4">Peptidase inhibitor family I36</fullName>
    </recommendedName>
</protein>
<dbReference type="STRING" id="284040.UK15_14620"/>
<feature type="chain" id="PRO_5039185349" description="Peptidase inhibitor family I36" evidence="1">
    <location>
        <begin position="25"/>
        <end position="137"/>
    </location>
</feature>
<organism evidence="2 3">
    <name type="scientific">Streptomyces variegatus</name>
    <dbReference type="NCBI Taxonomy" id="284040"/>
    <lineage>
        <taxon>Bacteria</taxon>
        <taxon>Bacillati</taxon>
        <taxon>Actinomycetota</taxon>
        <taxon>Actinomycetes</taxon>
        <taxon>Kitasatosporales</taxon>
        <taxon>Streptomycetaceae</taxon>
        <taxon>Streptomyces</taxon>
    </lineage>
</organism>
<evidence type="ECO:0000256" key="1">
    <source>
        <dbReference type="SAM" id="SignalP"/>
    </source>
</evidence>
<proteinExistence type="predicted"/>
<keyword evidence="1" id="KW-0732">Signal</keyword>
<dbReference type="PATRIC" id="fig|284040.3.peg.7795"/>
<evidence type="ECO:0000313" key="2">
    <source>
        <dbReference type="EMBL" id="KJK39161.1"/>
    </source>
</evidence>
<dbReference type="Proteomes" id="UP000034786">
    <property type="component" value="Unassembled WGS sequence"/>
</dbReference>
<evidence type="ECO:0000313" key="3">
    <source>
        <dbReference type="Proteomes" id="UP000034786"/>
    </source>
</evidence>
<dbReference type="AlphaFoldDB" id="A0A0M2GSR3"/>
<dbReference type="EMBL" id="JYJH01000008">
    <property type="protein sequence ID" value="KJK39161.1"/>
    <property type="molecule type" value="Genomic_DNA"/>
</dbReference>
<comment type="caution">
    <text evidence="2">The sequence shown here is derived from an EMBL/GenBank/DDBJ whole genome shotgun (WGS) entry which is preliminary data.</text>
</comment>
<gene>
    <name evidence="2" type="ORF">UK15_14620</name>
</gene>
<name>A0A0M2GSR3_9ACTN</name>